<dbReference type="CDD" id="cd05930">
    <property type="entry name" value="A_NRPS"/>
    <property type="match status" value="1"/>
</dbReference>
<dbReference type="InterPro" id="IPR010080">
    <property type="entry name" value="Thioester_reductase-like_dom"/>
</dbReference>
<dbReference type="InterPro" id="IPR009081">
    <property type="entry name" value="PP-bd_ACP"/>
</dbReference>
<dbReference type="Gene3D" id="1.10.1200.10">
    <property type="entry name" value="ACP-like"/>
    <property type="match status" value="1"/>
</dbReference>
<evidence type="ECO:0000256" key="2">
    <source>
        <dbReference type="ARBA" id="ARBA00022553"/>
    </source>
</evidence>
<dbReference type="InterPro" id="IPR000873">
    <property type="entry name" value="AMP-dep_synth/lig_dom"/>
</dbReference>
<dbReference type="InterPro" id="IPR042099">
    <property type="entry name" value="ANL_N_sf"/>
</dbReference>
<dbReference type="SMART" id="SM00823">
    <property type="entry name" value="PKS_PP"/>
    <property type="match status" value="1"/>
</dbReference>
<evidence type="ECO:0000259" key="4">
    <source>
        <dbReference type="PROSITE" id="PS50075"/>
    </source>
</evidence>
<dbReference type="PANTHER" id="PTHR44845:SF6">
    <property type="entry name" value="BETA-ALANINE-ACTIVATING ENZYME"/>
    <property type="match status" value="1"/>
</dbReference>
<accession>A0A5N6ZDK2</accession>
<dbReference type="PROSITE" id="PS00455">
    <property type="entry name" value="AMP_BINDING"/>
    <property type="match status" value="1"/>
</dbReference>
<dbReference type="CDD" id="cd05235">
    <property type="entry name" value="SDR_e1"/>
    <property type="match status" value="1"/>
</dbReference>
<evidence type="ECO:0000256" key="1">
    <source>
        <dbReference type="ARBA" id="ARBA00022450"/>
    </source>
</evidence>
<dbReference type="Pfam" id="PF00550">
    <property type="entry name" value="PP-binding"/>
    <property type="match status" value="1"/>
</dbReference>
<protein>
    <recommendedName>
        <fullName evidence="4">Carrier domain-containing protein</fullName>
    </recommendedName>
</protein>
<feature type="domain" description="Carrier" evidence="4">
    <location>
        <begin position="537"/>
        <end position="614"/>
    </location>
</feature>
<gene>
    <name evidence="5" type="ORF">BDV28DRAFT_155762</name>
</gene>
<dbReference type="Pfam" id="PF07993">
    <property type="entry name" value="NAD_binding_4"/>
    <property type="match status" value="1"/>
</dbReference>
<evidence type="ECO:0000256" key="3">
    <source>
        <dbReference type="ARBA" id="ARBA00029454"/>
    </source>
</evidence>
<dbReference type="EMBL" id="ML739061">
    <property type="protein sequence ID" value="KAE8354976.1"/>
    <property type="molecule type" value="Genomic_DNA"/>
</dbReference>
<dbReference type="GO" id="GO:0031177">
    <property type="term" value="F:phosphopantetheine binding"/>
    <property type="evidence" value="ECO:0007669"/>
    <property type="project" value="InterPro"/>
</dbReference>
<dbReference type="PANTHER" id="PTHR44845">
    <property type="entry name" value="CARRIER DOMAIN-CONTAINING PROTEIN"/>
    <property type="match status" value="1"/>
</dbReference>
<reference evidence="6" key="1">
    <citation type="submission" date="2019-04" db="EMBL/GenBank/DDBJ databases">
        <title>Friends and foes A comparative genomics studyof 23 Aspergillus species from section Flavi.</title>
        <authorList>
            <consortium name="DOE Joint Genome Institute"/>
            <person name="Kjaerbolling I."/>
            <person name="Vesth T."/>
            <person name="Frisvad J.C."/>
            <person name="Nybo J.L."/>
            <person name="Theobald S."/>
            <person name="Kildgaard S."/>
            <person name="Isbrandt T."/>
            <person name="Kuo A."/>
            <person name="Sato A."/>
            <person name="Lyhne E.K."/>
            <person name="Kogle M.E."/>
            <person name="Wiebenga A."/>
            <person name="Kun R.S."/>
            <person name="Lubbers R.J."/>
            <person name="Makela M.R."/>
            <person name="Barry K."/>
            <person name="Chovatia M."/>
            <person name="Clum A."/>
            <person name="Daum C."/>
            <person name="Haridas S."/>
            <person name="He G."/>
            <person name="LaButti K."/>
            <person name="Lipzen A."/>
            <person name="Mondo S."/>
            <person name="Riley R."/>
            <person name="Salamov A."/>
            <person name="Simmons B.A."/>
            <person name="Magnuson J.K."/>
            <person name="Henrissat B."/>
            <person name="Mortensen U.H."/>
            <person name="Larsen T.O."/>
            <person name="Devries R.P."/>
            <person name="Grigoriev I.V."/>
            <person name="Machida M."/>
            <person name="Baker S.E."/>
            <person name="Andersen M.R."/>
        </authorList>
    </citation>
    <scope>NUCLEOTIDE SEQUENCE [LARGE SCALE GENOMIC DNA]</scope>
    <source>
        <strain evidence="6">CBS 553.77</strain>
    </source>
</reference>
<dbReference type="InterPro" id="IPR013120">
    <property type="entry name" value="FAR_NAD-bd"/>
</dbReference>
<organism evidence="5 6">
    <name type="scientific">Aspergillus coremiiformis</name>
    <dbReference type="NCBI Taxonomy" id="138285"/>
    <lineage>
        <taxon>Eukaryota</taxon>
        <taxon>Fungi</taxon>
        <taxon>Dikarya</taxon>
        <taxon>Ascomycota</taxon>
        <taxon>Pezizomycotina</taxon>
        <taxon>Eurotiomycetes</taxon>
        <taxon>Eurotiomycetidae</taxon>
        <taxon>Eurotiales</taxon>
        <taxon>Aspergillaceae</taxon>
        <taxon>Aspergillus</taxon>
        <taxon>Aspergillus subgen. Circumdati</taxon>
    </lineage>
</organism>
<dbReference type="SUPFAM" id="SSF47336">
    <property type="entry name" value="ACP-like"/>
    <property type="match status" value="1"/>
</dbReference>
<keyword evidence="6" id="KW-1185">Reference proteome</keyword>
<dbReference type="NCBIfam" id="TIGR01746">
    <property type="entry name" value="Thioester-redct"/>
    <property type="match status" value="1"/>
</dbReference>
<name>A0A5N6ZDK2_9EURO</name>
<dbReference type="InterPro" id="IPR045851">
    <property type="entry name" value="AMP-bd_C_sf"/>
</dbReference>
<keyword evidence="2" id="KW-0597">Phosphoprotein</keyword>
<dbReference type="Gene3D" id="3.30.300.30">
    <property type="match status" value="1"/>
</dbReference>
<dbReference type="InterPro" id="IPR036291">
    <property type="entry name" value="NAD(P)-bd_dom_sf"/>
</dbReference>
<dbReference type="Pfam" id="PF00501">
    <property type="entry name" value="AMP-binding"/>
    <property type="match status" value="1"/>
</dbReference>
<sequence length="1044" mass="114154">MQLKTDSSVEYERAVHQNQGLGQLFHQQAQSTPTSVAVIDGARQCSYEELHVYACGLAHQIRESTTPFSLEEPVGVLVNHGINDVLAQMAIVYAGGSCAPMSPNLPDAQIQSRLNALGARCLLVDQANSHRSLPGIHSVILDETKSSGLDLIPADTYPVPTSLDHRSHLIHTSGTTSVPKAVQILSRSVLHVVFHAPFEAARPSDTVAHVNDTSFDVALFDVWGPLLRGARIAVVQKDVLLDLRALARLIDSVGITFMCTTTALLNLAAATYPAAFSGLRVCFIGGEAANRPAIQQIFAQGVGPESLINAYGPTECCAWCLAHRIDPTDLEGPQGSIPIGRPIGHARAWILDESSLQPVPDGHEGELCIAGPGVSRGYVNRPDQNAEAFVLVGEPPERLYRTGDIVRRDAASGEIDYVGRRDHQVKIRGFRIELEAVETALLKTGSLADAVALKIESAVAGAGSMLVAFAVPQASSASPSATAILEGLRVLLPDYMLPRIHLLDRLPLTSHGKVDRRQLQQLYSPAHTASRRSLGHASQASVQSTMMEVWATVLGVPRSCFQPDDSFFLLGGTSLQASLLVDRVQTTFGVFLSLLTLYEHPTLAQLARVIEDRQAGAHQEPDDDIVQDDRETWLADSQLSLPWLEKDPAAAPVDWTTPSEGRVFLTGATGFVGAFLLVDLLKMSTVQQVGCLVRARSAAQGMERIRHTLEKYQLWQEAFRGRLQIFCGSLEDEHLGLGPDGFQQAASWASVIFHLGARVNYTQPYSVHRPANVLGTLHILQLATCCPTRRIALHYVSSISCYGPTGLLTGATTIDEDGALRPHLDALRYDHGYAQSQWVVEQMLAPLRQHGFPVAVYRPGFILGHSGTGACNPDDFIARLLTACTAMGSYPRLPRQRKEFVPVDYVVSSILHIAAQPANLRHCYNLVPPRPELSVGMDETMELLQRVRNTSLRRLPYEAWVEELKTTTPRALKPLQPMLAEKVYHGRTRWELYENMPVYQTTNTQRALHDFPGGLPFPVLDAGLMTRYLDYLEPRGIHGSCAEC</sequence>
<dbReference type="InterPro" id="IPR036736">
    <property type="entry name" value="ACP-like_sf"/>
</dbReference>
<dbReference type="SUPFAM" id="SSF51735">
    <property type="entry name" value="NAD(P)-binding Rossmann-fold domains"/>
    <property type="match status" value="1"/>
</dbReference>
<comment type="similarity">
    <text evidence="3">Belongs to the NRP synthetase family.</text>
</comment>
<dbReference type="AlphaFoldDB" id="A0A5N6ZDK2"/>
<dbReference type="InterPro" id="IPR020806">
    <property type="entry name" value="PKS_PP-bd"/>
</dbReference>
<proteinExistence type="inferred from homology"/>
<dbReference type="Proteomes" id="UP000327118">
    <property type="component" value="Unassembled WGS sequence"/>
</dbReference>
<evidence type="ECO:0000313" key="5">
    <source>
        <dbReference type="EMBL" id="KAE8354976.1"/>
    </source>
</evidence>
<dbReference type="SUPFAM" id="SSF56801">
    <property type="entry name" value="Acetyl-CoA synthetase-like"/>
    <property type="match status" value="1"/>
</dbReference>
<dbReference type="InterPro" id="IPR020845">
    <property type="entry name" value="AMP-binding_CS"/>
</dbReference>
<keyword evidence="1" id="KW-0596">Phosphopantetheine</keyword>
<dbReference type="Gene3D" id="3.40.50.12780">
    <property type="entry name" value="N-terminal domain of ligase-like"/>
    <property type="match status" value="1"/>
</dbReference>
<evidence type="ECO:0000313" key="6">
    <source>
        <dbReference type="Proteomes" id="UP000327118"/>
    </source>
</evidence>
<dbReference type="Gene3D" id="3.40.50.720">
    <property type="entry name" value="NAD(P)-binding Rossmann-like Domain"/>
    <property type="match status" value="1"/>
</dbReference>
<dbReference type="OrthoDB" id="408177at2759"/>
<dbReference type="PROSITE" id="PS50075">
    <property type="entry name" value="CARRIER"/>
    <property type="match status" value="1"/>
</dbReference>